<evidence type="ECO:0000256" key="6">
    <source>
        <dbReference type="ARBA" id="ARBA00022989"/>
    </source>
</evidence>
<reference evidence="13" key="1">
    <citation type="submission" date="2011-03" db="EMBL/GenBank/DDBJ databases">
        <title>Version 3 of the genome sequence of Otolemur garnettii (Bushbaby).</title>
        <authorList>
            <consortium name="The Broad Institute Genome Sequencing Platform"/>
            <person name="Di Palma F."/>
            <person name="Johnson J."/>
            <person name="Lander E.S."/>
            <person name="Lindblad-Toh K."/>
            <person name="Jaffe D.B."/>
            <person name="Gnerre S."/>
            <person name="MacCallum I."/>
            <person name="Przybylski D."/>
            <person name="Ribeiro F.J."/>
            <person name="Burton J.N."/>
            <person name="Walker B.J."/>
            <person name="Sharpe T."/>
            <person name="Hall G."/>
        </authorList>
    </citation>
    <scope>NUCLEOTIDE SEQUENCE [LARGE SCALE GENOMIC DNA]</scope>
</reference>
<dbReference type="EMBL" id="AAQR03064397">
    <property type="status" value="NOT_ANNOTATED_CDS"/>
    <property type="molecule type" value="Genomic_DNA"/>
</dbReference>
<dbReference type="Ensembl" id="ENSOGAT00000028011.1">
    <property type="protein sequence ID" value="ENSOGAP00000018322.1"/>
    <property type="gene ID" value="ENSOGAG00000014839.2"/>
</dbReference>
<feature type="compositionally biased region" description="Polar residues" evidence="9">
    <location>
        <begin position="470"/>
        <end position="488"/>
    </location>
</feature>
<feature type="compositionally biased region" description="Basic and acidic residues" evidence="9">
    <location>
        <begin position="332"/>
        <end position="346"/>
    </location>
</feature>
<evidence type="ECO:0000259" key="11">
    <source>
        <dbReference type="Pfam" id="PF24456"/>
    </source>
</evidence>
<dbReference type="EMBL" id="AAQR03064399">
    <property type="status" value="NOT_ANNOTATED_CDS"/>
    <property type="molecule type" value="Genomic_DNA"/>
</dbReference>
<reference evidence="12" key="2">
    <citation type="submission" date="2025-08" db="UniProtKB">
        <authorList>
            <consortium name="Ensembl"/>
        </authorList>
    </citation>
    <scope>IDENTIFICATION</scope>
</reference>
<feature type="region of interest" description="Disordered" evidence="9">
    <location>
        <begin position="1"/>
        <end position="54"/>
    </location>
</feature>
<dbReference type="FunCoup" id="H0XQD0">
    <property type="interactions" value="690"/>
</dbReference>
<dbReference type="KEGG" id="oga:100962473"/>
<evidence type="ECO:0000256" key="8">
    <source>
        <dbReference type="ARBA" id="ARBA00023136"/>
    </source>
</evidence>
<evidence type="ECO:0000256" key="10">
    <source>
        <dbReference type="SAM" id="Phobius"/>
    </source>
</evidence>
<dbReference type="GO" id="GO:0030574">
    <property type="term" value="P:collagen catabolic process"/>
    <property type="evidence" value="ECO:0007669"/>
    <property type="project" value="Ensembl"/>
</dbReference>
<dbReference type="eggNOG" id="ENOG502QPW8">
    <property type="taxonomic scope" value="Eukaryota"/>
</dbReference>
<dbReference type="EMBL" id="AAQR03064401">
    <property type="status" value="NOT_ANNOTATED_CDS"/>
    <property type="molecule type" value="Genomic_DNA"/>
</dbReference>
<evidence type="ECO:0000313" key="12">
    <source>
        <dbReference type="Ensembl" id="ENSOGAP00000018322.1"/>
    </source>
</evidence>
<evidence type="ECO:0000256" key="7">
    <source>
        <dbReference type="ARBA" id="ARBA00023006"/>
    </source>
</evidence>
<dbReference type="GO" id="GO:0043524">
    <property type="term" value="P:negative regulation of neuron apoptotic process"/>
    <property type="evidence" value="ECO:0007669"/>
    <property type="project" value="Ensembl"/>
</dbReference>
<comment type="similarity">
    <text evidence="2">Belongs to the RETREG family.</text>
</comment>
<evidence type="ECO:0000256" key="4">
    <source>
        <dbReference type="ARBA" id="ARBA00022692"/>
    </source>
</evidence>
<keyword evidence="6 10" id="KW-1133">Transmembrane helix</keyword>
<evidence type="ECO:0000256" key="1">
    <source>
        <dbReference type="ARBA" id="ARBA00004477"/>
    </source>
</evidence>
<dbReference type="InterPro" id="IPR057282">
    <property type="entry name" value="RETREG1-3-like_RHD"/>
</dbReference>
<dbReference type="AlphaFoldDB" id="H0XQD0"/>
<feature type="region of interest" description="Disordered" evidence="9">
    <location>
        <begin position="432"/>
        <end position="452"/>
    </location>
</feature>
<dbReference type="Pfam" id="PF24456">
    <property type="entry name" value="RHD_RETREG1-3"/>
    <property type="match status" value="1"/>
</dbReference>
<dbReference type="EMBL" id="AAQR03064398">
    <property type="status" value="NOT_ANNOTATED_CDS"/>
    <property type="molecule type" value="Genomic_DNA"/>
</dbReference>
<comment type="subcellular location">
    <subcellularLocation>
        <location evidence="1">Endoplasmic reticulum membrane</location>
        <topology evidence="1">Multi-pass membrane protein</topology>
    </subcellularLocation>
</comment>
<name>H0XQD0_OTOGA</name>
<keyword evidence="5" id="KW-0256">Endoplasmic reticulum</keyword>
<dbReference type="GeneTree" id="ENSGT00940000160746"/>
<dbReference type="PANTHER" id="PTHR28659">
    <property type="entry name" value="RETICULON-LIKE PROTEIN"/>
    <property type="match status" value="1"/>
</dbReference>
<feature type="region of interest" description="Disordered" evidence="9">
    <location>
        <begin position="317"/>
        <end position="365"/>
    </location>
</feature>
<dbReference type="GO" id="GO:0019233">
    <property type="term" value="P:sensory perception of pain"/>
    <property type="evidence" value="ECO:0007669"/>
    <property type="project" value="Ensembl"/>
</dbReference>
<gene>
    <name evidence="12" type="primary">RETREG1</name>
</gene>
<dbReference type="GO" id="GO:0061709">
    <property type="term" value="P:reticulophagy"/>
    <property type="evidence" value="ECO:0007669"/>
    <property type="project" value="Ensembl"/>
</dbReference>
<dbReference type="Proteomes" id="UP000005225">
    <property type="component" value="Unassembled WGS sequence"/>
</dbReference>
<dbReference type="OMA" id="IKGAQLW"/>
<dbReference type="OrthoDB" id="10029527at2759"/>
<reference evidence="12" key="3">
    <citation type="submission" date="2025-09" db="UniProtKB">
        <authorList>
            <consortium name="Ensembl"/>
        </authorList>
    </citation>
    <scope>IDENTIFICATION</scope>
</reference>
<keyword evidence="4 10" id="KW-0812">Transmembrane</keyword>
<dbReference type="STRING" id="30611.ENSOGAP00000018322"/>
<keyword evidence="8 10" id="KW-0472">Membrane</keyword>
<dbReference type="EMBL" id="AAQR03064402">
    <property type="status" value="NOT_ANNOTATED_CDS"/>
    <property type="molecule type" value="Genomic_DNA"/>
</dbReference>
<feature type="compositionally biased region" description="Basic and acidic residues" evidence="9">
    <location>
        <begin position="375"/>
        <end position="389"/>
    </location>
</feature>
<dbReference type="CTD" id="54463"/>
<feature type="compositionally biased region" description="Low complexity" evidence="9">
    <location>
        <begin position="41"/>
        <end position="54"/>
    </location>
</feature>
<dbReference type="CDD" id="cd22560">
    <property type="entry name" value="RETR1_RHD"/>
    <property type="match status" value="1"/>
</dbReference>
<dbReference type="InParanoid" id="H0XQD0"/>
<evidence type="ECO:0000256" key="2">
    <source>
        <dbReference type="ARBA" id="ARBA00006299"/>
    </source>
</evidence>
<dbReference type="GO" id="GO:0016604">
    <property type="term" value="C:nuclear body"/>
    <property type="evidence" value="ECO:0007669"/>
    <property type="project" value="Ensembl"/>
</dbReference>
<dbReference type="GO" id="GO:0140506">
    <property type="term" value="F:endoplasmic reticulum-autophagosome adaptor activity"/>
    <property type="evidence" value="ECO:0007669"/>
    <property type="project" value="Ensembl"/>
</dbReference>
<dbReference type="PANTHER" id="PTHR28659:SF3">
    <property type="entry name" value="RETICULOPHAGY REGULATOR 1"/>
    <property type="match status" value="1"/>
</dbReference>
<feature type="domain" description="RETREG1-3/ARL6IP-like N-terminal reticulon-homology" evidence="11">
    <location>
        <begin position="81"/>
        <end position="254"/>
    </location>
</feature>
<feature type="compositionally biased region" description="Acidic residues" evidence="9">
    <location>
        <begin position="443"/>
        <end position="452"/>
    </location>
</feature>
<sequence length="495" mass="54068">MASSAPSEHAEEGCAAPAARDQAQPPPPAASPDKEEDQEAQGEAAAATAGPGPQVEEAAGRVAAAVTWLLGEPGLWLSCRAEELLSWKRPLRSLLGFVGANLVFWFLALTPWRVYHLISIMILGRVIMQIIKDMVLSRTRGAQLWRSLSESWEVINSKPDERPRLSHCIAESWMNFSIFLQEMSLFKQQSPGKFCLLVCSVCTFFTVLGSYIPGVILSYLLLLCAFLCPLFKCNDIGQKIYSKIKSVLLKLDFGIGEYINQKKRERSEADKEKSHKDDSELDFSALCPKISLTVAAKELSVSDTDVSEVSWTDNGTFNLSEGYTPQTDTSDDLDRPSEEVFSRDLSDFPSLENGTGTNDEDELSLGLPTELRGKKEQLDSGHKPSKEKQSAAGLTLPLNSDQTFHLMSNLAGNVITAAMTAAIKDQLGGVQQALSQAAPSPGEDTDTEEGDDFELLDQSELDQIESELGLTQDQEAEAQQNKKSSGFLSNLLGGH</sequence>
<feature type="transmembrane region" description="Helical" evidence="10">
    <location>
        <begin position="194"/>
        <end position="222"/>
    </location>
</feature>
<evidence type="ECO:0000256" key="5">
    <source>
        <dbReference type="ARBA" id="ARBA00022824"/>
    </source>
</evidence>
<dbReference type="GO" id="GO:0000423">
    <property type="term" value="P:mitophagy"/>
    <property type="evidence" value="ECO:0007669"/>
    <property type="project" value="Ensembl"/>
</dbReference>
<keyword evidence="3" id="KW-0597">Phosphoprotein</keyword>
<accession>H0XQD0</accession>
<feature type="region of interest" description="Disordered" evidence="9">
    <location>
        <begin position="375"/>
        <end position="394"/>
    </location>
</feature>
<dbReference type="InterPro" id="IPR043384">
    <property type="entry name" value="RETREG1/3"/>
</dbReference>
<dbReference type="GO" id="GO:0005801">
    <property type="term" value="C:cis-Golgi network"/>
    <property type="evidence" value="ECO:0007669"/>
    <property type="project" value="Ensembl"/>
</dbReference>
<dbReference type="GO" id="GO:0005730">
    <property type="term" value="C:nucleolus"/>
    <property type="evidence" value="ECO:0007669"/>
    <property type="project" value="Ensembl"/>
</dbReference>
<feature type="region of interest" description="Disordered" evidence="9">
    <location>
        <begin position="470"/>
        <end position="495"/>
    </location>
</feature>
<feature type="compositionally biased region" description="Polar residues" evidence="9">
    <location>
        <begin position="317"/>
        <end position="328"/>
    </location>
</feature>
<keyword evidence="7" id="KW-0072">Autophagy</keyword>
<dbReference type="EMBL" id="AAQR03064396">
    <property type="status" value="NOT_ANNOTATED_CDS"/>
    <property type="molecule type" value="Genomic_DNA"/>
</dbReference>
<keyword evidence="13" id="KW-1185">Reference proteome</keyword>
<dbReference type="GeneID" id="100962473"/>
<evidence type="ECO:0000256" key="3">
    <source>
        <dbReference type="ARBA" id="ARBA00022553"/>
    </source>
</evidence>
<dbReference type="InterPro" id="IPR055255">
    <property type="entry name" value="RETR1_RHD"/>
</dbReference>
<proteinExistence type="inferred from homology"/>
<organism evidence="12 13">
    <name type="scientific">Otolemur garnettii</name>
    <name type="common">Small-eared galago</name>
    <name type="synonym">Garnett's greater bushbaby</name>
    <dbReference type="NCBI Taxonomy" id="30611"/>
    <lineage>
        <taxon>Eukaryota</taxon>
        <taxon>Metazoa</taxon>
        <taxon>Chordata</taxon>
        <taxon>Craniata</taxon>
        <taxon>Vertebrata</taxon>
        <taxon>Euteleostomi</taxon>
        <taxon>Mammalia</taxon>
        <taxon>Eutheria</taxon>
        <taxon>Euarchontoglires</taxon>
        <taxon>Primates</taxon>
        <taxon>Strepsirrhini</taxon>
        <taxon>Lorisiformes</taxon>
        <taxon>Galagidae</taxon>
        <taxon>Otolemur</taxon>
    </lineage>
</organism>
<dbReference type="GO" id="GO:0005789">
    <property type="term" value="C:endoplasmic reticulum membrane"/>
    <property type="evidence" value="ECO:0007669"/>
    <property type="project" value="UniProtKB-SubCell"/>
</dbReference>
<dbReference type="GO" id="GO:0050872">
    <property type="term" value="P:white fat cell differentiation"/>
    <property type="evidence" value="ECO:0007669"/>
    <property type="project" value="Ensembl"/>
</dbReference>
<evidence type="ECO:0000313" key="13">
    <source>
        <dbReference type="Proteomes" id="UP000005225"/>
    </source>
</evidence>
<protein>
    <submittedName>
        <fullName evidence="12">Reticulophagy regulator 1</fullName>
    </submittedName>
</protein>
<dbReference type="EMBL" id="AAQR03064400">
    <property type="status" value="NOT_ANNOTATED_CDS"/>
    <property type="molecule type" value="Genomic_DNA"/>
</dbReference>
<evidence type="ECO:0000256" key="9">
    <source>
        <dbReference type="SAM" id="MobiDB-lite"/>
    </source>
</evidence>
<dbReference type="RefSeq" id="XP_003789587.1">
    <property type="nucleotide sequence ID" value="XM_003789539.2"/>
</dbReference>
<dbReference type="GO" id="GO:0007029">
    <property type="term" value="P:endoplasmic reticulum organization"/>
    <property type="evidence" value="ECO:0007669"/>
    <property type="project" value="Ensembl"/>
</dbReference>